<dbReference type="Gene3D" id="3.40.50.300">
    <property type="entry name" value="P-loop containing nucleotide triphosphate hydrolases"/>
    <property type="match status" value="1"/>
</dbReference>
<reference evidence="3 4" key="1">
    <citation type="submission" date="2024-07" db="EMBL/GenBank/DDBJ databases">
        <authorList>
            <person name="Thanompreechachai J."/>
            <person name="Duangmal K."/>
        </authorList>
    </citation>
    <scope>NUCLEOTIDE SEQUENCE [LARGE SCALE GENOMIC DNA]</scope>
    <source>
        <strain evidence="3 4">KCTC 19886</strain>
    </source>
</reference>
<evidence type="ECO:0000313" key="3">
    <source>
        <dbReference type="EMBL" id="MEW9267821.1"/>
    </source>
</evidence>
<sequence>MFYGPPGTGKTFVARKLAGHLARGGGVVEKVHFHPSYAYEDFNEGSRGRAGAPGAEGGRARRQRRSRDRGR</sequence>
<dbReference type="PANTHER" id="PTHR37291:SF1">
    <property type="entry name" value="TYPE IV METHYL-DIRECTED RESTRICTION ENZYME ECOKMCRB SUBUNIT"/>
    <property type="match status" value="1"/>
</dbReference>
<feature type="region of interest" description="Disordered" evidence="1">
    <location>
        <begin position="41"/>
        <end position="71"/>
    </location>
</feature>
<dbReference type="InterPro" id="IPR027417">
    <property type="entry name" value="P-loop_NTPase"/>
</dbReference>
<name>A0ABV3PDV1_9ACTN</name>
<organism evidence="3 4">
    <name type="scientific">Kineococcus endophyticus</name>
    <dbReference type="NCBI Taxonomy" id="1181883"/>
    <lineage>
        <taxon>Bacteria</taxon>
        <taxon>Bacillati</taxon>
        <taxon>Actinomycetota</taxon>
        <taxon>Actinomycetes</taxon>
        <taxon>Kineosporiales</taxon>
        <taxon>Kineosporiaceae</taxon>
        <taxon>Kineococcus</taxon>
    </lineage>
</organism>
<dbReference type="SUPFAM" id="SSF52540">
    <property type="entry name" value="P-loop containing nucleoside triphosphate hydrolases"/>
    <property type="match status" value="1"/>
</dbReference>
<dbReference type="Pfam" id="PF00004">
    <property type="entry name" value="AAA"/>
    <property type="match status" value="1"/>
</dbReference>
<feature type="domain" description="ATPase AAA-type core" evidence="2">
    <location>
        <begin position="1"/>
        <end position="22"/>
    </location>
</feature>
<gene>
    <name evidence="3" type="ORF">AB1207_24035</name>
</gene>
<dbReference type="PANTHER" id="PTHR37291">
    <property type="entry name" value="5-METHYLCYTOSINE-SPECIFIC RESTRICTION ENZYME B"/>
    <property type="match status" value="1"/>
</dbReference>
<dbReference type="InterPro" id="IPR003959">
    <property type="entry name" value="ATPase_AAA_core"/>
</dbReference>
<dbReference type="RefSeq" id="WP_367641324.1">
    <property type="nucleotide sequence ID" value="NZ_JBFNQN010000025.1"/>
</dbReference>
<evidence type="ECO:0000313" key="4">
    <source>
        <dbReference type="Proteomes" id="UP001555826"/>
    </source>
</evidence>
<accession>A0ABV3PDV1</accession>
<protein>
    <submittedName>
        <fullName evidence="3">AAA family ATPase</fullName>
    </submittedName>
</protein>
<feature type="compositionally biased region" description="Basic residues" evidence="1">
    <location>
        <begin position="60"/>
        <end position="71"/>
    </location>
</feature>
<dbReference type="Proteomes" id="UP001555826">
    <property type="component" value="Unassembled WGS sequence"/>
</dbReference>
<dbReference type="InterPro" id="IPR052934">
    <property type="entry name" value="Methyl-DNA_Rec/Restrict_Enz"/>
</dbReference>
<proteinExistence type="predicted"/>
<dbReference type="EMBL" id="JBFNQN010000025">
    <property type="protein sequence ID" value="MEW9267821.1"/>
    <property type="molecule type" value="Genomic_DNA"/>
</dbReference>
<evidence type="ECO:0000259" key="2">
    <source>
        <dbReference type="Pfam" id="PF00004"/>
    </source>
</evidence>
<evidence type="ECO:0000256" key="1">
    <source>
        <dbReference type="SAM" id="MobiDB-lite"/>
    </source>
</evidence>
<comment type="caution">
    <text evidence="3">The sequence shown here is derived from an EMBL/GenBank/DDBJ whole genome shotgun (WGS) entry which is preliminary data.</text>
</comment>
<keyword evidence="4" id="KW-1185">Reference proteome</keyword>